<dbReference type="Pfam" id="PF05517">
    <property type="entry name" value="p25-alpha"/>
    <property type="match status" value="1"/>
</dbReference>
<name>A0AAQ4DLH6_AMBAM</name>
<proteinExistence type="inferred from homology"/>
<feature type="region of interest" description="Disordered" evidence="2">
    <location>
        <begin position="1"/>
        <end position="57"/>
    </location>
</feature>
<evidence type="ECO:0000313" key="4">
    <source>
        <dbReference type="Proteomes" id="UP001321473"/>
    </source>
</evidence>
<comment type="caution">
    <text evidence="3">The sequence shown here is derived from an EMBL/GenBank/DDBJ whole genome shotgun (WGS) entry which is preliminary data.</text>
</comment>
<feature type="compositionally biased region" description="Basic and acidic residues" evidence="2">
    <location>
        <begin position="1"/>
        <end position="18"/>
    </location>
</feature>
<dbReference type="Gene3D" id="1.10.238.10">
    <property type="entry name" value="EF-hand"/>
    <property type="match status" value="1"/>
</dbReference>
<feature type="compositionally biased region" description="Basic and acidic residues" evidence="2">
    <location>
        <begin position="320"/>
        <end position="330"/>
    </location>
</feature>
<dbReference type="GO" id="GO:0005874">
    <property type="term" value="C:microtubule"/>
    <property type="evidence" value="ECO:0007669"/>
    <property type="project" value="TreeGrafter"/>
</dbReference>
<comment type="similarity">
    <text evidence="1">Belongs to the TPPP family.</text>
</comment>
<dbReference type="EMBL" id="JARKHS020029447">
    <property type="protein sequence ID" value="KAK8763316.1"/>
    <property type="molecule type" value="Genomic_DNA"/>
</dbReference>
<protein>
    <recommendedName>
        <fullName evidence="5">Signal transduction protein p25</fullName>
    </recommendedName>
</protein>
<gene>
    <name evidence="3" type="ORF">V5799_034075</name>
</gene>
<dbReference type="InterPro" id="IPR008907">
    <property type="entry name" value="TPP/p25"/>
</dbReference>
<evidence type="ECO:0000313" key="3">
    <source>
        <dbReference type="EMBL" id="KAK8763316.1"/>
    </source>
</evidence>
<dbReference type="SUPFAM" id="SSF47473">
    <property type="entry name" value="EF-hand"/>
    <property type="match status" value="1"/>
</dbReference>
<dbReference type="InterPro" id="IPR011992">
    <property type="entry name" value="EF-hand-dom_pair"/>
</dbReference>
<dbReference type="Proteomes" id="UP001321473">
    <property type="component" value="Unassembled WGS sequence"/>
</dbReference>
<dbReference type="PANTHER" id="PTHR12932:SF9">
    <property type="entry name" value="TUBULIN POLYMERIZATION-PROMOTING PROTEIN HOMOLOG"/>
    <property type="match status" value="1"/>
</dbReference>
<sequence>MSKLRKSDAVAGRRDSRRMQVLMVEDFDVPPQSAEDDSCRRRDNGASDSDVENCSDVADERPCRSSIDDDVHWPLGVLQEQFQILQERIVDEVRRVMREEFYEMRMSRSGADIPESRRAVTTPAGGRAHVCCRAYAQCMSVSFKRSPLPLGAQMATPPESPAPGSPVPPTSFDGQFKAFAKFGDSKSTGDAITLSNSDKWFKQAKVIDGKKITTTDTGIYFKQVAKTKKALNLKEYQQFLEVIGKNKKVEVEEIKDKLSTCGPPATTRTTPVATGGAVARLTDHTKYTGTHKQRFDEAGKGRGKEGRQDVAADSGYVSGYKDEGNYNKTH</sequence>
<dbReference type="AlphaFoldDB" id="A0AAQ4DLH6"/>
<keyword evidence="4" id="KW-1185">Reference proteome</keyword>
<organism evidence="3 4">
    <name type="scientific">Amblyomma americanum</name>
    <name type="common">Lone star tick</name>
    <dbReference type="NCBI Taxonomy" id="6943"/>
    <lineage>
        <taxon>Eukaryota</taxon>
        <taxon>Metazoa</taxon>
        <taxon>Ecdysozoa</taxon>
        <taxon>Arthropoda</taxon>
        <taxon>Chelicerata</taxon>
        <taxon>Arachnida</taxon>
        <taxon>Acari</taxon>
        <taxon>Parasitiformes</taxon>
        <taxon>Ixodida</taxon>
        <taxon>Ixodoidea</taxon>
        <taxon>Ixodidae</taxon>
        <taxon>Amblyomminae</taxon>
        <taxon>Amblyomma</taxon>
    </lineage>
</organism>
<evidence type="ECO:0008006" key="5">
    <source>
        <dbReference type="Google" id="ProtNLM"/>
    </source>
</evidence>
<accession>A0AAQ4DLH6</accession>
<evidence type="ECO:0000256" key="2">
    <source>
        <dbReference type="SAM" id="MobiDB-lite"/>
    </source>
</evidence>
<dbReference type="GO" id="GO:0046785">
    <property type="term" value="P:microtubule polymerization"/>
    <property type="evidence" value="ECO:0007669"/>
    <property type="project" value="InterPro"/>
</dbReference>
<dbReference type="GO" id="GO:0032273">
    <property type="term" value="P:positive regulation of protein polymerization"/>
    <property type="evidence" value="ECO:0007669"/>
    <property type="project" value="TreeGrafter"/>
</dbReference>
<dbReference type="GO" id="GO:0015631">
    <property type="term" value="F:tubulin binding"/>
    <property type="evidence" value="ECO:0007669"/>
    <property type="project" value="InterPro"/>
</dbReference>
<dbReference type="GO" id="GO:0001578">
    <property type="term" value="P:microtubule bundle formation"/>
    <property type="evidence" value="ECO:0007669"/>
    <property type="project" value="TreeGrafter"/>
</dbReference>
<feature type="compositionally biased region" description="Basic and acidic residues" evidence="2">
    <location>
        <begin position="293"/>
        <end position="310"/>
    </location>
</feature>
<dbReference type="PANTHER" id="PTHR12932">
    <property type="entry name" value="P25 ALPHA-RELATED"/>
    <property type="match status" value="1"/>
</dbReference>
<reference evidence="3 4" key="1">
    <citation type="journal article" date="2023" name="Arcadia Sci">
        <title>De novo assembly of a long-read Amblyomma americanum tick genome.</title>
        <authorList>
            <person name="Chou S."/>
            <person name="Poskanzer K.E."/>
            <person name="Rollins M."/>
            <person name="Thuy-Boun P.S."/>
        </authorList>
    </citation>
    <scope>NUCLEOTIDE SEQUENCE [LARGE SCALE GENOMIC DNA]</scope>
    <source>
        <strain evidence="3">F_SG_1</strain>
        <tissue evidence="3">Salivary glands</tissue>
    </source>
</reference>
<evidence type="ECO:0000256" key="1">
    <source>
        <dbReference type="ARBA" id="ARBA00010994"/>
    </source>
</evidence>
<feature type="region of interest" description="Disordered" evidence="2">
    <location>
        <begin position="284"/>
        <end position="330"/>
    </location>
</feature>